<dbReference type="InterPro" id="IPR044097">
    <property type="entry name" value="Bds1/SdsA1_MBL-fold"/>
</dbReference>
<dbReference type="GO" id="GO:0018909">
    <property type="term" value="P:dodecyl sulfate metabolic process"/>
    <property type="evidence" value="ECO:0007669"/>
    <property type="project" value="InterPro"/>
</dbReference>
<keyword evidence="3" id="KW-0862">Zinc</keyword>
<dbReference type="Proteomes" id="UP001154252">
    <property type="component" value="Unassembled WGS sequence"/>
</dbReference>
<organism evidence="6 7">
    <name type="scientific">Penicillium egyptiacum</name>
    <dbReference type="NCBI Taxonomy" id="1303716"/>
    <lineage>
        <taxon>Eukaryota</taxon>
        <taxon>Fungi</taxon>
        <taxon>Dikarya</taxon>
        <taxon>Ascomycota</taxon>
        <taxon>Pezizomycotina</taxon>
        <taxon>Eurotiomycetes</taxon>
        <taxon>Eurotiomycetidae</taxon>
        <taxon>Eurotiales</taxon>
        <taxon>Aspergillaceae</taxon>
        <taxon>Penicillium</taxon>
    </lineage>
</organism>
<dbReference type="Pfam" id="PF00753">
    <property type="entry name" value="Lactamase_B"/>
    <property type="match status" value="1"/>
</dbReference>
<comment type="caution">
    <text evidence="6">The sequence shown here is derived from an EMBL/GenBank/DDBJ whole genome shotgun (WGS) entry which is preliminary data.</text>
</comment>
<dbReference type="Gene3D" id="1.25.40.880">
    <property type="entry name" value="Alkyl sulfatase, dimerisation domain"/>
    <property type="match status" value="1"/>
</dbReference>
<dbReference type="EMBL" id="CAJVRC010000902">
    <property type="protein sequence ID" value="CAG8909519.1"/>
    <property type="molecule type" value="Genomic_DNA"/>
</dbReference>
<dbReference type="InterPro" id="IPR036866">
    <property type="entry name" value="RibonucZ/Hydroxyglut_hydro"/>
</dbReference>
<evidence type="ECO:0000256" key="4">
    <source>
        <dbReference type="ARBA" id="ARBA00033751"/>
    </source>
</evidence>
<evidence type="ECO:0000256" key="3">
    <source>
        <dbReference type="ARBA" id="ARBA00022833"/>
    </source>
</evidence>
<keyword evidence="1" id="KW-0479">Metal-binding</keyword>
<sequence>MEHLNGLYVLLWLRPRLFGKFGRRKRHKRMIWSRTFRGPFSSLTMSAPQSLPSFSDTNDFDNASRGLVGALKPCVIKNSAGRVVWNNDDYDFMQNSECPVTADPKLWRQGQLCSKQGLFKVTEGIYQVRGFDLSNVTFVEGSQGIVVIDPLTSVECAAAALKLYRSHCGDRQVKALIYSHSHADHFGGARGILPADSDPAIPIIAPAGFMEEATSENIYLGDAMRRRAAFMYGIPLPRAPDGQIGCGLGMAVSTGIASLIPPNVTIYETGETRVIDGVRIEFQMVPGTEAPAEMNFFFPDHNALLIAECATHCLHNIITLRGALVRDAKAWAGYLDETLVLYGDRSDVLLASHHWPTWGKKQLKTFIEEQRDLYAYLHDQTIRMMNLGMTGTEIAEKITLPPSLESAWHGRGYYGSISHNVKGIYQRYMGWFDGDPVHLWEYPTAELGQRYVDCMGGIDSTIQKAAEYVEAKDLRFAATLLGHAVAAQPMHGAARFALASGFEKLGYGCENATWRNFYLTGAMDLRSARTPGPKAQPPNEVSPTLSTEQLLTLLSVRLDGLRAAKKSFIIDLRLTDEKKWLRLILKNGVLTVRKTTENNGFSDDVAGLTMTLRKEDFVAILNGKASVSGEPVGDVEIMAQLVALTRPPKKAAGSL</sequence>
<evidence type="ECO:0000256" key="2">
    <source>
        <dbReference type="ARBA" id="ARBA00022801"/>
    </source>
</evidence>
<evidence type="ECO:0000313" key="7">
    <source>
        <dbReference type="Proteomes" id="UP001154252"/>
    </source>
</evidence>
<keyword evidence="7" id="KW-1185">Reference proteome</keyword>
<dbReference type="SUPFAM" id="SSF56281">
    <property type="entry name" value="Metallo-hydrolase/oxidoreductase"/>
    <property type="match status" value="1"/>
</dbReference>
<dbReference type="OrthoDB" id="449487at2759"/>
<dbReference type="Pfam" id="PF14863">
    <property type="entry name" value="Alkyl_sulf_dimr"/>
    <property type="match status" value="1"/>
</dbReference>
<reference evidence="6" key="1">
    <citation type="submission" date="2021-07" db="EMBL/GenBank/DDBJ databases">
        <authorList>
            <person name="Branca A.L. A."/>
        </authorList>
    </citation>
    <scope>NUCLEOTIDE SEQUENCE</scope>
</reference>
<dbReference type="GO" id="GO:0046872">
    <property type="term" value="F:metal ion binding"/>
    <property type="evidence" value="ECO:0007669"/>
    <property type="project" value="UniProtKB-KW"/>
</dbReference>
<dbReference type="AlphaFoldDB" id="A0A9W4KQN7"/>
<evidence type="ECO:0000313" key="6">
    <source>
        <dbReference type="EMBL" id="CAG8909519.1"/>
    </source>
</evidence>
<keyword evidence="2" id="KW-0378">Hydrolase</keyword>
<proteinExistence type="inferred from homology"/>
<dbReference type="Gene3D" id="3.60.15.30">
    <property type="entry name" value="Metallo-beta-lactamase domain"/>
    <property type="match status" value="1"/>
</dbReference>
<dbReference type="SMART" id="SM00849">
    <property type="entry name" value="Lactamase_B"/>
    <property type="match status" value="1"/>
</dbReference>
<dbReference type="FunFam" id="3.60.15.30:FF:000001">
    <property type="entry name" value="Alkyl/aryl-sulfatase BDS1"/>
    <property type="match status" value="1"/>
</dbReference>
<dbReference type="InterPro" id="IPR029229">
    <property type="entry name" value="Alkyl_sulf_C"/>
</dbReference>
<dbReference type="SUPFAM" id="SSF55718">
    <property type="entry name" value="SCP-like"/>
    <property type="match status" value="1"/>
</dbReference>
<dbReference type="GO" id="GO:0046983">
    <property type="term" value="F:protein dimerization activity"/>
    <property type="evidence" value="ECO:0007669"/>
    <property type="project" value="InterPro"/>
</dbReference>
<comment type="similarity">
    <text evidence="4">Belongs to the metallo-beta-lactamase superfamily. Type III sulfatase family.</text>
</comment>
<dbReference type="PANTHER" id="PTHR43223:SF1">
    <property type="entry name" value="ALKYL_ARYL-SULFATASE BDS1"/>
    <property type="match status" value="1"/>
</dbReference>
<dbReference type="GO" id="GO:0018741">
    <property type="term" value="F:linear primary-alkylsulfatase activity"/>
    <property type="evidence" value="ECO:0007669"/>
    <property type="project" value="InterPro"/>
</dbReference>
<dbReference type="Gene3D" id="3.30.1050.10">
    <property type="entry name" value="SCP2 sterol-binding domain"/>
    <property type="match status" value="1"/>
</dbReference>
<evidence type="ECO:0000259" key="5">
    <source>
        <dbReference type="SMART" id="SM00849"/>
    </source>
</evidence>
<dbReference type="InterPro" id="IPR038536">
    <property type="entry name" value="Alkyl/aryl-sulf_dimr_sf"/>
</dbReference>
<evidence type="ECO:0000256" key="1">
    <source>
        <dbReference type="ARBA" id="ARBA00022723"/>
    </source>
</evidence>
<dbReference type="PANTHER" id="PTHR43223">
    <property type="entry name" value="ALKYL/ARYL-SULFATASE"/>
    <property type="match status" value="1"/>
</dbReference>
<name>A0A9W4KQN7_9EURO</name>
<dbReference type="InterPro" id="IPR036527">
    <property type="entry name" value="SCP2_sterol-bd_dom_sf"/>
</dbReference>
<dbReference type="CDD" id="cd07710">
    <property type="entry name" value="arylsulfatase_Sdsa1-like_MBL-fold"/>
    <property type="match status" value="1"/>
</dbReference>
<gene>
    <name evidence="6" type="ORF">PEGY_LOCUS10313</name>
</gene>
<dbReference type="Pfam" id="PF14864">
    <property type="entry name" value="Alkyl_sulf_C"/>
    <property type="match status" value="1"/>
</dbReference>
<dbReference type="InterPro" id="IPR001279">
    <property type="entry name" value="Metallo-B-lactamas"/>
</dbReference>
<dbReference type="InterPro" id="IPR029228">
    <property type="entry name" value="Alkyl_sulf_dimr"/>
</dbReference>
<dbReference type="InterPro" id="IPR052195">
    <property type="entry name" value="Bact_Alkyl/Aryl-Sulfatase"/>
</dbReference>
<protein>
    <recommendedName>
        <fullName evidence="5">Metallo-beta-lactamase domain-containing protein</fullName>
    </recommendedName>
</protein>
<accession>A0A9W4KQN7</accession>
<feature type="domain" description="Metallo-beta-lactamase" evidence="5">
    <location>
        <begin position="133"/>
        <end position="353"/>
    </location>
</feature>